<dbReference type="Proteomes" id="UP000002281">
    <property type="component" value="Chromosome 15"/>
</dbReference>
<feature type="repeat" description="ANK" evidence="5">
    <location>
        <begin position="233"/>
        <end position="265"/>
    </location>
</feature>
<dbReference type="GO" id="GO:0015629">
    <property type="term" value="C:actin cytoskeleton"/>
    <property type="evidence" value="ECO:0007669"/>
    <property type="project" value="Ensembl"/>
</dbReference>
<organism evidence="7 8">
    <name type="scientific">Equus caballus</name>
    <name type="common">Horse</name>
    <dbReference type="NCBI Taxonomy" id="9796"/>
    <lineage>
        <taxon>Eukaryota</taxon>
        <taxon>Metazoa</taxon>
        <taxon>Chordata</taxon>
        <taxon>Craniata</taxon>
        <taxon>Vertebrata</taxon>
        <taxon>Euteleostomi</taxon>
        <taxon>Mammalia</taxon>
        <taxon>Eutheria</taxon>
        <taxon>Laurasiatheria</taxon>
        <taxon>Perissodactyla</taxon>
        <taxon>Equidae</taxon>
        <taxon>Equus</taxon>
    </lineage>
</organism>
<dbReference type="SUPFAM" id="SSF48403">
    <property type="entry name" value="Ankyrin repeat"/>
    <property type="match status" value="1"/>
</dbReference>
<dbReference type="PROSITE" id="PS50297">
    <property type="entry name" value="ANK_REP_REGION"/>
    <property type="match status" value="4"/>
</dbReference>
<dbReference type="GO" id="GO:0060297">
    <property type="term" value="P:regulation of sarcomere organization"/>
    <property type="evidence" value="ECO:0007669"/>
    <property type="project" value="Ensembl"/>
</dbReference>
<evidence type="ECO:0000256" key="6">
    <source>
        <dbReference type="SAM" id="MobiDB-lite"/>
    </source>
</evidence>
<keyword evidence="4" id="KW-0539">Nucleus</keyword>
<proteinExistence type="predicted"/>
<comment type="subcellular location">
    <subcellularLocation>
        <location evidence="1">Nucleus</location>
    </subcellularLocation>
</comment>
<evidence type="ECO:0000256" key="3">
    <source>
        <dbReference type="ARBA" id="ARBA00023043"/>
    </source>
</evidence>
<dbReference type="Ensembl" id="ENSECAT00000005852.4">
    <property type="protein sequence ID" value="ENSECAP00000004122.4"/>
    <property type="gene ID" value="ENSECAG00000005632.4"/>
</dbReference>
<dbReference type="PANTHER" id="PTHR24193">
    <property type="entry name" value="ANKYRIN REPEAT PROTEIN"/>
    <property type="match status" value="1"/>
</dbReference>
<dbReference type="Pfam" id="PF12796">
    <property type="entry name" value="Ank_2"/>
    <property type="match status" value="2"/>
</dbReference>
<feature type="repeat" description="ANK" evidence="5">
    <location>
        <begin position="266"/>
        <end position="298"/>
    </location>
</feature>
<dbReference type="AlphaFoldDB" id="F7ABL7"/>
<dbReference type="FunFam" id="1.25.40.20:FF:000093">
    <property type="entry name" value="ankyrin repeat domain-containing protein 2"/>
    <property type="match status" value="1"/>
</dbReference>
<dbReference type="GO" id="GO:0035994">
    <property type="term" value="P:response to muscle stretch"/>
    <property type="evidence" value="ECO:0007669"/>
    <property type="project" value="Ensembl"/>
</dbReference>
<accession>F7ABL7</accession>
<dbReference type="HOGENOM" id="CLU_000134_11_2_1"/>
<reference evidence="7" key="2">
    <citation type="submission" date="2025-08" db="UniProtKB">
        <authorList>
            <consortium name="Ensembl"/>
        </authorList>
    </citation>
    <scope>IDENTIFICATION</scope>
    <source>
        <strain evidence="7">Thoroughbred</strain>
    </source>
</reference>
<dbReference type="ExpressionAtlas" id="F7ABL7">
    <property type="expression patterns" value="baseline"/>
</dbReference>
<dbReference type="GeneTree" id="ENSGT00940000161920"/>
<dbReference type="PANTHER" id="PTHR24193:SF122">
    <property type="entry name" value="ANKYRIN REPEAT DOMAIN-CONTAINING PROTEIN 23"/>
    <property type="match status" value="1"/>
</dbReference>
<dbReference type="GO" id="GO:0005634">
    <property type="term" value="C:nucleus"/>
    <property type="evidence" value="ECO:0000318"/>
    <property type="project" value="GO_Central"/>
</dbReference>
<name>F7ABL7_HORSE</name>
<evidence type="ECO:0000313" key="8">
    <source>
        <dbReference type="Proteomes" id="UP000002281"/>
    </source>
</evidence>
<dbReference type="GO" id="GO:0031674">
    <property type="term" value="C:I band"/>
    <property type="evidence" value="ECO:0007669"/>
    <property type="project" value="Ensembl"/>
</dbReference>
<dbReference type="GO" id="GO:0005829">
    <property type="term" value="C:cytosol"/>
    <property type="evidence" value="ECO:0007669"/>
    <property type="project" value="Ensembl"/>
</dbReference>
<dbReference type="GO" id="GO:0045944">
    <property type="term" value="P:positive regulation of transcription by RNA polymerase II"/>
    <property type="evidence" value="ECO:0000318"/>
    <property type="project" value="GO_Central"/>
</dbReference>
<dbReference type="VGNC" id="VGNC:15328">
    <property type="gene designation" value="ANKRD23"/>
</dbReference>
<dbReference type="PROSITE" id="PS50088">
    <property type="entry name" value="ANK_REPEAT"/>
    <property type="match status" value="4"/>
</dbReference>
<dbReference type="GO" id="GO:0005654">
    <property type="term" value="C:nucleoplasm"/>
    <property type="evidence" value="ECO:0007669"/>
    <property type="project" value="Ensembl"/>
</dbReference>
<dbReference type="Bgee" id="ENSECAG00000005632">
    <property type="expression patterns" value="Expressed in muscle tissue and 23 other cell types or tissues"/>
</dbReference>
<evidence type="ECO:0000256" key="1">
    <source>
        <dbReference type="ARBA" id="ARBA00004123"/>
    </source>
</evidence>
<reference evidence="7 8" key="1">
    <citation type="journal article" date="2009" name="Science">
        <title>Genome sequence, comparative analysis, and population genetics of the domestic horse.</title>
        <authorList>
            <consortium name="Broad Institute Genome Sequencing Platform"/>
            <consortium name="Broad Institute Whole Genome Assembly Team"/>
            <person name="Wade C.M."/>
            <person name="Giulotto E."/>
            <person name="Sigurdsson S."/>
            <person name="Zoli M."/>
            <person name="Gnerre S."/>
            <person name="Imsland F."/>
            <person name="Lear T.L."/>
            <person name="Adelson D.L."/>
            <person name="Bailey E."/>
            <person name="Bellone R.R."/>
            <person name="Bloecker H."/>
            <person name="Distl O."/>
            <person name="Edgar R.C."/>
            <person name="Garber M."/>
            <person name="Leeb T."/>
            <person name="Mauceli E."/>
            <person name="MacLeod J.N."/>
            <person name="Penedo M.C.T."/>
            <person name="Raison J.M."/>
            <person name="Sharpe T."/>
            <person name="Vogel J."/>
            <person name="Andersson L."/>
            <person name="Antczak D.F."/>
            <person name="Biagi T."/>
            <person name="Binns M.M."/>
            <person name="Chowdhary B.P."/>
            <person name="Coleman S.J."/>
            <person name="Della Valle G."/>
            <person name="Fryc S."/>
            <person name="Guerin G."/>
            <person name="Hasegawa T."/>
            <person name="Hill E.W."/>
            <person name="Jurka J."/>
            <person name="Kiialainen A."/>
            <person name="Lindgren G."/>
            <person name="Liu J."/>
            <person name="Magnani E."/>
            <person name="Mickelson J.R."/>
            <person name="Murray J."/>
            <person name="Nergadze S.G."/>
            <person name="Onofrio R."/>
            <person name="Pedroni S."/>
            <person name="Piras M.F."/>
            <person name="Raudsepp T."/>
            <person name="Rocchi M."/>
            <person name="Roeed K.H."/>
            <person name="Ryder O.A."/>
            <person name="Searle S."/>
            <person name="Skow L."/>
            <person name="Swinburne J.E."/>
            <person name="Syvaenen A.C."/>
            <person name="Tozaki T."/>
            <person name="Valberg S.J."/>
            <person name="Vaudin M."/>
            <person name="White J.R."/>
            <person name="Zody M.C."/>
            <person name="Lander E.S."/>
            <person name="Lindblad-Toh K."/>
        </authorList>
    </citation>
    <scope>NUCLEOTIDE SEQUENCE [LARGE SCALE GENOMIC DNA]</scope>
    <source>
        <strain evidence="7 8">Thoroughbred</strain>
    </source>
</reference>
<dbReference type="GO" id="GO:0000976">
    <property type="term" value="F:transcription cis-regulatory region binding"/>
    <property type="evidence" value="ECO:0000318"/>
    <property type="project" value="GO_Central"/>
</dbReference>
<reference evidence="7" key="3">
    <citation type="submission" date="2025-09" db="UniProtKB">
        <authorList>
            <consortium name="Ensembl"/>
        </authorList>
    </citation>
    <scope>IDENTIFICATION</scope>
    <source>
        <strain evidence="7">Thoroughbred</strain>
    </source>
</reference>
<evidence type="ECO:0000313" key="9">
    <source>
        <dbReference type="VGNC" id="VGNC:15328"/>
    </source>
</evidence>
<dbReference type="GO" id="GO:0031432">
    <property type="term" value="F:titin binding"/>
    <property type="evidence" value="ECO:0007669"/>
    <property type="project" value="Ensembl"/>
</dbReference>
<feature type="region of interest" description="Disordered" evidence="6">
    <location>
        <begin position="84"/>
        <end position="104"/>
    </location>
</feature>
<dbReference type="PRINTS" id="PR01415">
    <property type="entry name" value="ANKYRIN"/>
</dbReference>
<evidence type="ECO:0000256" key="4">
    <source>
        <dbReference type="ARBA" id="ARBA00023242"/>
    </source>
</evidence>
<keyword evidence="3 5" id="KW-0040">ANK repeat</keyword>
<dbReference type="SMART" id="SM00248">
    <property type="entry name" value="ANK"/>
    <property type="match status" value="4"/>
</dbReference>
<keyword evidence="8" id="KW-1185">Reference proteome</keyword>
<dbReference type="InterPro" id="IPR036770">
    <property type="entry name" value="Ankyrin_rpt-contain_sf"/>
</dbReference>
<sequence length="395" mass="43888">MDFISIQQLVSGERVEKKVFGCGRGVPDPGGWPSDWRLGPQEAVARERWKLEEEKKKKLERFNSSRLNLENLADLENLVQRRREKRLKRRVPPKAPEPEVKAQPQARLEPVDLEKFLKAAAENQEALIDKYLTDGGDPNAHDKVARVGESDSTSAAAGALCSACPSPGARERRVFLSCGTRTPQGLLSREQEALPMTGSRRLCSGNPAWDRGRGTAREWPCSLCLTSRLHPQLHRTALHWACLKGHSQLVNKLLEAGATVDARDLLERTPVFWACRGGHLDILKLLLNKGAQVNAQDKIRSSPLHVAVRTGHSDCLEHLIACGAHINAQDKEGDTGLHEAVRHGHYKAMKVLLLYGAKLGVQNEASMTPVQLARDWQRSIREALEAHVGHPRSRC</sequence>
<evidence type="ECO:0000313" key="7">
    <source>
        <dbReference type="Ensembl" id="ENSECAP00000004122.4"/>
    </source>
</evidence>
<gene>
    <name evidence="7 9" type="primary">ANKRD23</name>
</gene>
<feature type="repeat" description="ANK" evidence="5">
    <location>
        <begin position="299"/>
        <end position="331"/>
    </location>
</feature>
<keyword evidence="2" id="KW-0677">Repeat</keyword>
<dbReference type="InterPro" id="IPR002110">
    <property type="entry name" value="Ankyrin_rpt"/>
</dbReference>
<protein>
    <submittedName>
        <fullName evidence="7">Ankyrin repeat domain 23</fullName>
    </submittedName>
</protein>
<dbReference type="Gene3D" id="1.25.40.20">
    <property type="entry name" value="Ankyrin repeat-containing domain"/>
    <property type="match status" value="2"/>
</dbReference>
<feature type="repeat" description="ANK" evidence="5">
    <location>
        <begin position="332"/>
        <end position="364"/>
    </location>
</feature>
<evidence type="ECO:0000256" key="2">
    <source>
        <dbReference type="ARBA" id="ARBA00022737"/>
    </source>
</evidence>
<dbReference type="InterPro" id="IPR050663">
    <property type="entry name" value="Ankyrin-SOCS_Box"/>
</dbReference>
<dbReference type="GO" id="GO:0006631">
    <property type="term" value="P:fatty acid metabolic process"/>
    <property type="evidence" value="ECO:0007669"/>
    <property type="project" value="Ensembl"/>
</dbReference>
<evidence type="ECO:0000256" key="5">
    <source>
        <dbReference type="PROSITE-ProRule" id="PRU00023"/>
    </source>
</evidence>